<dbReference type="CDD" id="cd03019">
    <property type="entry name" value="DsbA_DsbA"/>
    <property type="match status" value="1"/>
</dbReference>
<dbReference type="Gene3D" id="3.40.30.10">
    <property type="entry name" value="Glutaredoxin"/>
    <property type="match status" value="1"/>
</dbReference>
<keyword evidence="3" id="KW-0732">Signal</keyword>
<dbReference type="InterPro" id="IPR013766">
    <property type="entry name" value="Thioredoxin_domain"/>
</dbReference>
<dbReference type="GO" id="GO:0042597">
    <property type="term" value="C:periplasmic space"/>
    <property type="evidence" value="ECO:0007669"/>
    <property type="project" value="UniProtKB-SubCell"/>
</dbReference>
<dbReference type="Pfam" id="PF01323">
    <property type="entry name" value="DSBA"/>
    <property type="match status" value="1"/>
</dbReference>
<comment type="caution">
    <text evidence="10">The sequence shown here is derived from an EMBL/GenBank/DDBJ whole genome shotgun (WGS) entry which is preliminary data.</text>
</comment>
<keyword evidence="4 7" id="KW-0574">Periplasm</keyword>
<proteinExistence type="inferred from homology"/>
<evidence type="ECO:0000259" key="9">
    <source>
        <dbReference type="PROSITE" id="PS51352"/>
    </source>
</evidence>
<dbReference type="AlphaFoldDB" id="A0A3A6TNC1"/>
<evidence type="ECO:0000256" key="1">
    <source>
        <dbReference type="ARBA" id="ARBA00004418"/>
    </source>
</evidence>
<evidence type="ECO:0000313" key="11">
    <source>
        <dbReference type="Proteomes" id="UP000273022"/>
    </source>
</evidence>
<evidence type="ECO:0000256" key="5">
    <source>
        <dbReference type="ARBA" id="ARBA00023157"/>
    </source>
</evidence>
<dbReference type="SUPFAM" id="SSF52833">
    <property type="entry name" value="Thioredoxin-like"/>
    <property type="match status" value="1"/>
</dbReference>
<comment type="subcellular location">
    <subcellularLocation>
        <location evidence="1 7">Periplasm</location>
    </subcellularLocation>
</comment>
<dbReference type="OrthoDB" id="9784896at2"/>
<evidence type="ECO:0000256" key="2">
    <source>
        <dbReference type="ARBA" id="ARBA00005791"/>
    </source>
</evidence>
<protein>
    <recommendedName>
        <fullName evidence="7">Thiol:disulfide interchange protein</fullName>
    </recommendedName>
</protein>
<gene>
    <name evidence="10" type="ORF">D5R81_17605</name>
</gene>
<feature type="disulfide bond" description="Redox-active" evidence="8">
    <location>
        <begin position="38"/>
        <end position="41"/>
    </location>
</feature>
<comment type="similarity">
    <text evidence="2">Belongs to the thioredoxin family. DsbA subfamily.</text>
</comment>
<sequence>MIGSASAADYIKGKDYIEVTGIPELQQPIVREFFSYNCPHCYNEDSTMNKMAELLQGDVTFTRTPVGAGRSSWILAQEAFFVAKKIKIYKQVHSKIFHRIHEEGGPFTTSGQLKTFFMKQGVTAEQFDKAYNSSDKQAVLSNYETKVQLAEIRGVPSLLINGKYEVNPGNRSAQELAGLVRYLSNIK</sequence>
<evidence type="ECO:0000256" key="4">
    <source>
        <dbReference type="ARBA" id="ARBA00022764"/>
    </source>
</evidence>
<evidence type="ECO:0000256" key="3">
    <source>
        <dbReference type="ARBA" id="ARBA00022729"/>
    </source>
</evidence>
<keyword evidence="6" id="KW-0676">Redox-active center</keyword>
<keyword evidence="11" id="KW-1185">Reference proteome</keyword>
<feature type="domain" description="Thioredoxin" evidence="9">
    <location>
        <begin position="1"/>
        <end position="185"/>
    </location>
</feature>
<dbReference type="InterPro" id="IPR036249">
    <property type="entry name" value="Thioredoxin-like_sf"/>
</dbReference>
<reference evidence="10 11" key="1">
    <citation type="submission" date="2018-09" db="EMBL/GenBank/DDBJ databases">
        <title>Phylogeny of the Shewanellaceae, and recommendation for two new genera, Pseudoshewanella and Parashewanella.</title>
        <authorList>
            <person name="Wang G."/>
        </authorList>
    </citation>
    <scope>NUCLEOTIDE SEQUENCE [LARGE SCALE GENOMIC DNA]</scope>
    <source>
        <strain evidence="10 11">KCTC 22492</strain>
    </source>
</reference>
<name>A0A3A6TNC1_9GAMM</name>
<evidence type="ECO:0000256" key="7">
    <source>
        <dbReference type="PIRNR" id="PIRNR001488"/>
    </source>
</evidence>
<dbReference type="PIRSF" id="PIRSF001488">
    <property type="entry name" value="Tdi_protein"/>
    <property type="match status" value="1"/>
</dbReference>
<dbReference type="PANTHER" id="PTHR35891:SF2">
    <property type="entry name" value="THIOL:DISULFIDE INTERCHANGE PROTEIN DSBA"/>
    <property type="match status" value="1"/>
</dbReference>
<evidence type="ECO:0000256" key="8">
    <source>
        <dbReference type="PIRSR" id="PIRSR001488-1"/>
    </source>
</evidence>
<dbReference type="EMBL" id="QYYH01000159">
    <property type="protein sequence ID" value="RJY06496.1"/>
    <property type="molecule type" value="Genomic_DNA"/>
</dbReference>
<dbReference type="InterPro" id="IPR023205">
    <property type="entry name" value="DsbA/DsbL"/>
</dbReference>
<evidence type="ECO:0000313" key="10">
    <source>
        <dbReference type="EMBL" id="RJY06496.1"/>
    </source>
</evidence>
<accession>A0A3A6TNC1</accession>
<dbReference type="InterPro" id="IPR001853">
    <property type="entry name" value="DSBA-like_thioredoxin_dom"/>
</dbReference>
<organism evidence="10 11">
    <name type="scientific">Parashewanella spongiae</name>
    <dbReference type="NCBI Taxonomy" id="342950"/>
    <lineage>
        <taxon>Bacteria</taxon>
        <taxon>Pseudomonadati</taxon>
        <taxon>Pseudomonadota</taxon>
        <taxon>Gammaproteobacteria</taxon>
        <taxon>Alteromonadales</taxon>
        <taxon>Shewanellaceae</taxon>
        <taxon>Parashewanella</taxon>
    </lineage>
</organism>
<dbReference type="PANTHER" id="PTHR35891">
    <property type="entry name" value="THIOL:DISULFIDE INTERCHANGE PROTEIN DSBA"/>
    <property type="match status" value="1"/>
</dbReference>
<evidence type="ECO:0000256" key="6">
    <source>
        <dbReference type="ARBA" id="ARBA00023284"/>
    </source>
</evidence>
<keyword evidence="5 7" id="KW-1015">Disulfide bond</keyword>
<dbReference type="PROSITE" id="PS51352">
    <property type="entry name" value="THIOREDOXIN_2"/>
    <property type="match status" value="1"/>
</dbReference>
<dbReference type="Proteomes" id="UP000273022">
    <property type="component" value="Unassembled WGS sequence"/>
</dbReference>
<dbReference type="InterPro" id="IPR050824">
    <property type="entry name" value="Thiol_disulfide_DsbA"/>
</dbReference>
<dbReference type="GO" id="GO:0016491">
    <property type="term" value="F:oxidoreductase activity"/>
    <property type="evidence" value="ECO:0007669"/>
    <property type="project" value="InterPro"/>
</dbReference>